<organism evidence="4 5">
    <name type="scientific">Archaeoglobus veneficus (strain DSM 11195 / SNP6)</name>
    <dbReference type="NCBI Taxonomy" id="693661"/>
    <lineage>
        <taxon>Archaea</taxon>
        <taxon>Methanobacteriati</taxon>
        <taxon>Methanobacteriota</taxon>
        <taxon>Archaeoglobi</taxon>
        <taxon>Archaeoglobales</taxon>
        <taxon>Archaeoglobaceae</taxon>
        <taxon>Archaeoglobus</taxon>
    </lineage>
</organism>
<evidence type="ECO:0000313" key="5">
    <source>
        <dbReference type="Proteomes" id="UP000008136"/>
    </source>
</evidence>
<reference evidence="4 5" key="1">
    <citation type="submission" date="2011-03" db="EMBL/GenBank/DDBJ databases">
        <title>The complete genome of Archaeoglobus veneficus SNP6.</title>
        <authorList>
            <consortium name="US DOE Joint Genome Institute (JGI-PGF)"/>
            <person name="Lucas S."/>
            <person name="Copeland A."/>
            <person name="Lapidus A."/>
            <person name="Bruce D."/>
            <person name="Goodwin L."/>
            <person name="Pitluck S."/>
            <person name="Kyrpides N."/>
            <person name="Mavromatis K."/>
            <person name="Pagani I."/>
            <person name="Ivanova N."/>
            <person name="Mikhailova N."/>
            <person name="Lu M."/>
            <person name="Detter J.C."/>
            <person name="Tapia R."/>
            <person name="Han C."/>
            <person name="Land M."/>
            <person name="Hauser L."/>
            <person name="Markowitz V."/>
            <person name="Cheng J.-F."/>
            <person name="Hugenholtz P."/>
            <person name="Woyke T."/>
            <person name="Wu D."/>
            <person name="Spring S."/>
            <person name="Brambilla E."/>
            <person name="Klenk H.-P."/>
            <person name="Eisen J.A."/>
        </authorList>
    </citation>
    <scope>NUCLEOTIDE SEQUENCE [LARGE SCALE GENOMIC DNA]</scope>
    <source>
        <strain>SNP6</strain>
    </source>
</reference>
<dbReference type="PANTHER" id="PTHR35561:SF1">
    <property type="entry name" value="RNA 2',3'-CYCLIC PHOSPHODIESTERASE"/>
    <property type="match status" value="1"/>
</dbReference>
<name>F2KR21_ARCVS</name>
<dbReference type="Gene3D" id="3.90.1140.10">
    <property type="entry name" value="Cyclic phosphodiesterase"/>
    <property type="match status" value="1"/>
</dbReference>
<comment type="catalytic activity">
    <reaction evidence="2">
        <text>a 3'-end 2',3'-cyclophospho-ribonucleotide-RNA + H2O = a 3'-end 2'-phospho-ribonucleotide-RNA + H(+)</text>
        <dbReference type="Rhea" id="RHEA:11828"/>
        <dbReference type="Rhea" id="RHEA-COMP:10464"/>
        <dbReference type="Rhea" id="RHEA-COMP:17353"/>
        <dbReference type="ChEBI" id="CHEBI:15377"/>
        <dbReference type="ChEBI" id="CHEBI:15378"/>
        <dbReference type="ChEBI" id="CHEBI:83064"/>
        <dbReference type="ChEBI" id="CHEBI:173113"/>
        <dbReference type="EC" id="3.1.4.58"/>
    </reaction>
</comment>
<dbReference type="EC" id="3.1.4.58" evidence="2"/>
<evidence type="ECO:0000256" key="1">
    <source>
        <dbReference type="ARBA" id="ARBA00022801"/>
    </source>
</evidence>
<dbReference type="GO" id="GO:0008664">
    <property type="term" value="F:RNA 2',3'-cyclic 3'-phosphodiesterase activity"/>
    <property type="evidence" value="ECO:0007669"/>
    <property type="project" value="UniProtKB-EC"/>
</dbReference>
<dbReference type="EMBL" id="CP002588">
    <property type="protein sequence ID" value="AEA47827.1"/>
    <property type="molecule type" value="Genomic_DNA"/>
</dbReference>
<comment type="function">
    <text evidence="2">Hydrolyzes RNA 2',3'-cyclic phosphodiester to an RNA 2'-phosphomonoester.</text>
</comment>
<sequence length="185" mass="21472">MRLFIAVDMSDEVRERIASLEGILKKYRGLKPVENHNIHITLRFLGEVPEVRVGVIKDRLSRIYFPPFKMHLKGIGFFPNANHVRVVWVGVEEGKEEITKLANAVGSEMKKLGFKEDKPFVAHATIARIKRLTPDERRKLLEELNNVEDDFGWMSVEDFRLKKSTLTPKGPIYDDVEIYPLREKE</sequence>
<dbReference type="InterPro" id="IPR009097">
    <property type="entry name" value="Cyclic_Pdiesterase"/>
</dbReference>
<comment type="similarity">
    <text evidence="2">Belongs to the 2H phosphoesterase superfamily. ThpR family.</text>
</comment>
<evidence type="ECO:0000259" key="3">
    <source>
        <dbReference type="Pfam" id="PF02834"/>
    </source>
</evidence>
<feature type="active site" description="Proton donor" evidence="2">
    <location>
        <position position="39"/>
    </location>
</feature>
<dbReference type="KEGG" id="ave:Arcve_1831"/>
<dbReference type="OrthoDB" id="44091at2157"/>
<dbReference type="AlphaFoldDB" id="F2KR21"/>
<dbReference type="GO" id="GO:0004113">
    <property type="term" value="F:2',3'-cyclic-nucleotide 3'-phosphodiesterase activity"/>
    <property type="evidence" value="ECO:0007669"/>
    <property type="project" value="InterPro"/>
</dbReference>
<dbReference type="Proteomes" id="UP000008136">
    <property type="component" value="Chromosome"/>
</dbReference>
<feature type="short sequence motif" description="HXTX 2" evidence="2">
    <location>
        <begin position="123"/>
        <end position="126"/>
    </location>
</feature>
<feature type="domain" description="Phosphoesterase HXTX" evidence="3">
    <location>
        <begin position="7"/>
        <end position="88"/>
    </location>
</feature>
<dbReference type="NCBIfam" id="TIGR02258">
    <property type="entry name" value="2_5_ligase"/>
    <property type="match status" value="1"/>
</dbReference>
<dbReference type="SUPFAM" id="SSF55144">
    <property type="entry name" value="LigT-like"/>
    <property type="match status" value="1"/>
</dbReference>
<feature type="domain" description="Phosphoesterase HXTX" evidence="3">
    <location>
        <begin position="90"/>
        <end position="173"/>
    </location>
</feature>
<dbReference type="eggNOG" id="arCOG01736">
    <property type="taxonomic scope" value="Archaea"/>
</dbReference>
<dbReference type="STRING" id="693661.Arcve_1831"/>
<dbReference type="InterPro" id="IPR014051">
    <property type="entry name" value="Phosphoesterase_HXTX"/>
</dbReference>
<dbReference type="PANTHER" id="PTHR35561">
    <property type="entry name" value="RNA 2',3'-CYCLIC PHOSPHODIESTERASE"/>
    <property type="match status" value="1"/>
</dbReference>
<keyword evidence="4" id="KW-0436">Ligase</keyword>
<dbReference type="HAMAP" id="MF_01940">
    <property type="entry name" value="RNA_CPDase"/>
    <property type="match status" value="1"/>
</dbReference>
<keyword evidence="1 2" id="KW-0378">Hydrolase</keyword>
<dbReference type="HOGENOM" id="CLU_081251_3_4_2"/>
<feature type="short sequence motif" description="HXTX 1" evidence="2">
    <location>
        <begin position="39"/>
        <end position="42"/>
    </location>
</feature>
<accession>F2KR21</accession>
<dbReference type="GO" id="GO:0016874">
    <property type="term" value="F:ligase activity"/>
    <property type="evidence" value="ECO:0007669"/>
    <property type="project" value="UniProtKB-KW"/>
</dbReference>
<dbReference type="Pfam" id="PF02834">
    <property type="entry name" value="LigT_PEase"/>
    <property type="match status" value="2"/>
</dbReference>
<gene>
    <name evidence="4" type="ordered locus">Arcve_1831</name>
</gene>
<proteinExistence type="inferred from homology"/>
<dbReference type="InterPro" id="IPR004175">
    <property type="entry name" value="RNA_CPDase"/>
</dbReference>
<evidence type="ECO:0000313" key="4">
    <source>
        <dbReference type="EMBL" id="AEA47827.1"/>
    </source>
</evidence>
<evidence type="ECO:0000256" key="2">
    <source>
        <dbReference type="HAMAP-Rule" id="MF_01940"/>
    </source>
</evidence>
<protein>
    <recommendedName>
        <fullName evidence="2">RNA 2',3'-cyclic phosphodiesterase</fullName>
        <shortName evidence="2">RNA 2',3'-CPDase</shortName>
        <ecNumber evidence="2">3.1.4.58</ecNumber>
    </recommendedName>
</protein>
<keyword evidence="5" id="KW-1185">Reference proteome</keyword>
<feature type="active site" description="Proton acceptor" evidence="2">
    <location>
        <position position="123"/>
    </location>
</feature>